<dbReference type="Proteomes" id="UP000515153">
    <property type="component" value="Chromosome I"/>
</dbReference>
<evidence type="ECO:0000313" key="1">
    <source>
        <dbReference type="Proteomes" id="UP000515153"/>
    </source>
</evidence>
<sequence>MTRPSENKRPQPAIYVLRTHTMLRCQSIPAYNGVLPLITWSLPTLVRDNCLVQLQ</sequence>
<name>A0A6P8B407_PYRGI</name>
<reference evidence="2" key="2">
    <citation type="submission" date="2019-10" db="EMBL/GenBank/DDBJ databases">
        <authorList>
            <consortium name="NCBI Genome Project"/>
        </authorList>
    </citation>
    <scope>NUCLEOTIDE SEQUENCE</scope>
    <source>
        <strain evidence="2">NI907</strain>
    </source>
</reference>
<accession>A0A6P8B407</accession>
<gene>
    <name evidence="2" type="ORF">PgNI_05221</name>
</gene>
<dbReference type="GeneID" id="41960164"/>
<protein>
    <submittedName>
        <fullName evidence="2">Uncharacterized protein</fullName>
    </submittedName>
</protein>
<dbReference type="AlphaFoldDB" id="A0A6P8B407"/>
<reference evidence="2" key="3">
    <citation type="submission" date="2025-08" db="UniProtKB">
        <authorList>
            <consortium name="RefSeq"/>
        </authorList>
    </citation>
    <scope>IDENTIFICATION</scope>
    <source>
        <strain evidence="2">NI907</strain>
    </source>
</reference>
<dbReference type="RefSeq" id="XP_030981759.1">
    <property type="nucleotide sequence ID" value="XM_031125255.1"/>
</dbReference>
<keyword evidence="1" id="KW-1185">Reference proteome</keyword>
<evidence type="ECO:0000313" key="2">
    <source>
        <dbReference type="RefSeq" id="XP_030981759.1"/>
    </source>
</evidence>
<organism evidence="1 2">
    <name type="scientific">Pyricularia grisea</name>
    <name type="common">Crabgrass-specific blast fungus</name>
    <name type="synonym">Magnaporthe grisea</name>
    <dbReference type="NCBI Taxonomy" id="148305"/>
    <lineage>
        <taxon>Eukaryota</taxon>
        <taxon>Fungi</taxon>
        <taxon>Dikarya</taxon>
        <taxon>Ascomycota</taxon>
        <taxon>Pezizomycotina</taxon>
        <taxon>Sordariomycetes</taxon>
        <taxon>Sordariomycetidae</taxon>
        <taxon>Magnaporthales</taxon>
        <taxon>Pyriculariaceae</taxon>
        <taxon>Pyricularia</taxon>
    </lineage>
</organism>
<proteinExistence type="predicted"/>
<dbReference type="KEGG" id="pgri:PgNI_05221"/>
<reference evidence="1 2" key="1">
    <citation type="journal article" date="2019" name="Mol. Biol. Evol.">
        <title>Blast fungal genomes show frequent chromosomal changes, gene gains and losses, and effector gene turnover.</title>
        <authorList>
            <person name="Gomez Luciano L.B."/>
            <person name="Jason Tsai I."/>
            <person name="Chuma I."/>
            <person name="Tosa Y."/>
            <person name="Chen Y.H."/>
            <person name="Li J.Y."/>
            <person name="Li M.Y."/>
            <person name="Jade Lu M.Y."/>
            <person name="Nakayashiki H."/>
            <person name="Li W.H."/>
        </authorList>
    </citation>
    <scope>NUCLEOTIDE SEQUENCE [LARGE SCALE GENOMIC DNA]</scope>
    <source>
        <strain evidence="1 2">NI907</strain>
    </source>
</reference>